<accession>A0A5E4QCW2</accession>
<evidence type="ECO:0000313" key="1">
    <source>
        <dbReference type="EMBL" id="VVC96137.1"/>
    </source>
</evidence>
<proteinExistence type="predicted"/>
<evidence type="ECO:0000313" key="2">
    <source>
        <dbReference type="Proteomes" id="UP000324832"/>
    </source>
</evidence>
<dbReference type="AlphaFoldDB" id="A0A5E4QCW2"/>
<dbReference type="EMBL" id="FZQP02002560">
    <property type="protein sequence ID" value="VVC96137.1"/>
    <property type="molecule type" value="Genomic_DNA"/>
</dbReference>
<protein>
    <submittedName>
        <fullName evidence="1">Uncharacterized protein</fullName>
    </submittedName>
</protein>
<gene>
    <name evidence="1" type="ORF">LSINAPIS_LOCUS7695</name>
</gene>
<sequence length="153" mass="17764">MHILRNTEIDLTNSDQGVENKEARFKWTQKLYIVMLADILIPVMQWRTEEPDLDGITEMLLTVTTTRESDKNINLTPDPNDQASIFFTTTEIDLTNSDQGVENKEARFKWTQKLYIVMLADILIPVMQWRTEEPDLDGITEMLLTVTLPYTLN</sequence>
<reference evidence="1 2" key="1">
    <citation type="submission" date="2017-07" db="EMBL/GenBank/DDBJ databases">
        <authorList>
            <person name="Talla V."/>
            <person name="Backstrom N."/>
        </authorList>
    </citation>
    <scope>NUCLEOTIDE SEQUENCE [LARGE SCALE GENOMIC DNA]</scope>
</reference>
<name>A0A5E4QCW2_9NEOP</name>
<organism evidence="1 2">
    <name type="scientific">Leptidea sinapis</name>
    <dbReference type="NCBI Taxonomy" id="189913"/>
    <lineage>
        <taxon>Eukaryota</taxon>
        <taxon>Metazoa</taxon>
        <taxon>Ecdysozoa</taxon>
        <taxon>Arthropoda</taxon>
        <taxon>Hexapoda</taxon>
        <taxon>Insecta</taxon>
        <taxon>Pterygota</taxon>
        <taxon>Neoptera</taxon>
        <taxon>Endopterygota</taxon>
        <taxon>Lepidoptera</taxon>
        <taxon>Glossata</taxon>
        <taxon>Ditrysia</taxon>
        <taxon>Papilionoidea</taxon>
        <taxon>Pieridae</taxon>
        <taxon>Dismorphiinae</taxon>
        <taxon>Leptidea</taxon>
    </lineage>
</organism>
<dbReference type="Proteomes" id="UP000324832">
    <property type="component" value="Unassembled WGS sequence"/>
</dbReference>
<keyword evidence="2" id="KW-1185">Reference proteome</keyword>